<reference evidence="3" key="1">
    <citation type="submission" date="2022-01" db="EMBL/GenBank/DDBJ databases">
        <authorList>
            <person name="Lagorce A."/>
        </authorList>
    </citation>
    <scope>NUCLEOTIDE SEQUENCE</scope>
    <source>
        <strain evidence="3">Th15_F1_A12</strain>
    </source>
</reference>
<accession>A0AAU9QYE5</accession>
<feature type="transmembrane region" description="Helical" evidence="1">
    <location>
        <begin position="74"/>
        <end position="92"/>
    </location>
</feature>
<comment type="caution">
    <text evidence="3">The sequence shown here is derived from an EMBL/GenBank/DDBJ whole genome shotgun (WGS) entry which is preliminary data.</text>
</comment>
<keyword evidence="1" id="KW-0812">Transmembrane</keyword>
<evidence type="ECO:0000313" key="4">
    <source>
        <dbReference type="Proteomes" id="UP001295462"/>
    </source>
</evidence>
<keyword evidence="2" id="KW-0732">Signal</keyword>
<protein>
    <recommendedName>
        <fullName evidence="5">Type IV secretion protein IcmD</fullName>
    </recommendedName>
</protein>
<evidence type="ECO:0000313" key="3">
    <source>
        <dbReference type="EMBL" id="CAH1604004.1"/>
    </source>
</evidence>
<name>A0AAU9QYE5_9VIBR</name>
<dbReference type="EMBL" id="CAKMUD010000149">
    <property type="protein sequence ID" value="CAH1604004.1"/>
    <property type="molecule type" value="Genomic_DNA"/>
</dbReference>
<keyword evidence="1" id="KW-0472">Membrane</keyword>
<proteinExistence type="predicted"/>
<feature type="chain" id="PRO_5043482493" description="Type IV secretion protein IcmD" evidence="2">
    <location>
        <begin position="22"/>
        <end position="120"/>
    </location>
</feature>
<evidence type="ECO:0000256" key="1">
    <source>
        <dbReference type="SAM" id="Phobius"/>
    </source>
</evidence>
<organism evidence="3 4">
    <name type="scientific">Vibrio jasicida</name>
    <dbReference type="NCBI Taxonomy" id="766224"/>
    <lineage>
        <taxon>Bacteria</taxon>
        <taxon>Pseudomonadati</taxon>
        <taxon>Pseudomonadota</taxon>
        <taxon>Gammaproteobacteria</taxon>
        <taxon>Vibrionales</taxon>
        <taxon>Vibrionaceae</taxon>
        <taxon>Vibrio</taxon>
    </lineage>
</organism>
<evidence type="ECO:0000256" key="2">
    <source>
        <dbReference type="SAM" id="SignalP"/>
    </source>
</evidence>
<feature type="signal peptide" evidence="2">
    <location>
        <begin position="1"/>
        <end position="21"/>
    </location>
</feature>
<dbReference type="AlphaFoldDB" id="A0AAU9QYE5"/>
<evidence type="ECO:0008006" key="5">
    <source>
        <dbReference type="Google" id="ProtNLM"/>
    </source>
</evidence>
<sequence>MNKLKGIIITSFLALSSSVFAAKNIGDTATAIGTQISSVTNMMILGGTLLGIVFLIIGGLNLKKHGDNPQQVPLSRPLIFLGAGALLFGLGSTSDVMQQSLFGGGRDSGGEAGQFNDFTK</sequence>
<feature type="transmembrane region" description="Helical" evidence="1">
    <location>
        <begin position="45"/>
        <end position="62"/>
    </location>
</feature>
<keyword evidence="1" id="KW-1133">Transmembrane helix</keyword>
<dbReference type="Proteomes" id="UP001295462">
    <property type="component" value="Unassembled WGS sequence"/>
</dbReference>
<gene>
    <name evidence="3" type="ORF">THF1A12_90108</name>
</gene>